<dbReference type="EMBL" id="JBBWWQ010000003">
    <property type="protein sequence ID" value="KAK8951074.1"/>
    <property type="molecule type" value="Genomic_DNA"/>
</dbReference>
<gene>
    <name evidence="1" type="ORF">KSP39_PZI003106</name>
</gene>
<evidence type="ECO:0000313" key="1">
    <source>
        <dbReference type="EMBL" id="KAK8951074.1"/>
    </source>
</evidence>
<dbReference type="Proteomes" id="UP001418222">
    <property type="component" value="Unassembled WGS sequence"/>
</dbReference>
<comment type="caution">
    <text evidence="1">The sequence shown here is derived from an EMBL/GenBank/DDBJ whole genome shotgun (WGS) entry which is preliminary data.</text>
</comment>
<dbReference type="SUPFAM" id="SSF54928">
    <property type="entry name" value="RNA-binding domain, RBD"/>
    <property type="match status" value="1"/>
</dbReference>
<dbReference type="CDD" id="cd00590">
    <property type="entry name" value="RRM_SF"/>
    <property type="match status" value="1"/>
</dbReference>
<protein>
    <recommendedName>
        <fullName evidence="3">RRM domain-containing protein</fullName>
    </recommendedName>
</protein>
<dbReference type="Gene3D" id="3.30.70.330">
    <property type="match status" value="1"/>
</dbReference>
<organism evidence="1 2">
    <name type="scientific">Platanthera zijinensis</name>
    <dbReference type="NCBI Taxonomy" id="2320716"/>
    <lineage>
        <taxon>Eukaryota</taxon>
        <taxon>Viridiplantae</taxon>
        <taxon>Streptophyta</taxon>
        <taxon>Embryophyta</taxon>
        <taxon>Tracheophyta</taxon>
        <taxon>Spermatophyta</taxon>
        <taxon>Magnoliopsida</taxon>
        <taxon>Liliopsida</taxon>
        <taxon>Asparagales</taxon>
        <taxon>Orchidaceae</taxon>
        <taxon>Orchidoideae</taxon>
        <taxon>Orchideae</taxon>
        <taxon>Orchidinae</taxon>
        <taxon>Platanthera</taxon>
    </lineage>
</organism>
<evidence type="ECO:0008006" key="3">
    <source>
        <dbReference type="Google" id="ProtNLM"/>
    </source>
</evidence>
<dbReference type="AlphaFoldDB" id="A0AAP0BVN4"/>
<proteinExistence type="predicted"/>
<keyword evidence="2" id="KW-1185">Reference proteome</keyword>
<sequence length="120" mass="13511">MSMSQPSCSMTDNKEHQLIINDINDINNVPENMREYYYFSLIISNLNLCTTTAVLKRSFECLPGYIHANIDMDIQGIPLGTGEVIFADETSLHAANVKMENHIIDGQKISISELTLFDVK</sequence>
<dbReference type="InterPro" id="IPR035979">
    <property type="entry name" value="RBD_domain_sf"/>
</dbReference>
<name>A0AAP0BVN4_9ASPA</name>
<evidence type="ECO:0000313" key="2">
    <source>
        <dbReference type="Proteomes" id="UP001418222"/>
    </source>
</evidence>
<reference evidence="1 2" key="1">
    <citation type="journal article" date="2022" name="Nat. Plants">
        <title>Genomes of leafy and leafless Platanthera orchids illuminate the evolution of mycoheterotrophy.</title>
        <authorList>
            <person name="Li M.H."/>
            <person name="Liu K.W."/>
            <person name="Li Z."/>
            <person name="Lu H.C."/>
            <person name="Ye Q.L."/>
            <person name="Zhang D."/>
            <person name="Wang J.Y."/>
            <person name="Li Y.F."/>
            <person name="Zhong Z.M."/>
            <person name="Liu X."/>
            <person name="Yu X."/>
            <person name="Liu D.K."/>
            <person name="Tu X.D."/>
            <person name="Liu B."/>
            <person name="Hao Y."/>
            <person name="Liao X.Y."/>
            <person name="Jiang Y.T."/>
            <person name="Sun W.H."/>
            <person name="Chen J."/>
            <person name="Chen Y.Q."/>
            <person name="Ai Y."/>
            <person name="Zhai J.W."/>
            <person name="Wu S.S."/>
            <person name="Zhou Z."/>
            <person name="Hsiao Y.Y."/>
            <person name="Wu W.L."/>
            <person name="Chen Y.Y."/>
            <person name="Lin Y.F."/>
            <person name="Hsu J.L."/>
            <person name="Li C.Y."/>
            <person name="Wang Z.W."/>
            <person name="Zhao X."/>
            <person name="Zhong W.Y."/>
            <person name="Ma X.K."/>
            <person name="Ma L."/>
            <person name="Huang J."/>
            <person name="Chen G.Z."/>
            <person name="Huang M.Z."/>
            <person name="Huang L."/>
            <person name="Peng D.H."/>
            <person name="Luo Y.B."/>
            <person name="Zou S.Q."/>
            <person name="Chen S.P."/>
            <person name="Lan S."/>
            <person name="Tsai W.C."/>
            <person name="Van de Peer Y."/>
            <person name="Liu Z.J."/>
        </authorList>
    </citation>
    <scope>NUCLEOTIDE SEQUENCE [LARGE SCALE GENOMIC DNA]</scope>
    <source>
        <strain evidence="1">Lor287</strain>
    </source>
</reference>
<dbReference type="GO" id="GO:0003676">
    <property type="term" value="F:nucleic acid binding"/>
    <property type="evidence" value="ECO:0007669"/>
    <property type="project" value="InterPro"/>
</dbReference>
<dbReference type="InterPro" id="IPR012677">
    <property type="entry name" value="Nucleotide-bd_a/b_plait_sf"/>
</dbReference>
<accession>A0AAP0BVN4</accession>